<accession>A0A7M5WVC2</accession>
<feature type="chain" id="PRO_5029483474" description="Chitin-binding type-2 domain-containing protein" evidence="1">
    <location>
        <begin position="19"/>
        <end position="111"/>
    </location>
</feature>
<dbReference type="GeneID" id="136806830"/>
<dbReference type="EnsemblMetazoa" id="CLYHEMT013677.1">
    <property type="protein sequence ID" value="CLYHEMP013677.1"/>
    <property type="gene ID" value="CLYHEMG013677"/>
</dbReference>
<sequence length="111" mass="12696">MHLKLIVLTVFLVVIASAMSMPANERRAIRRACRRVRARNNRILSNPNLTHAQKQERIAYVRQWRFDCTKFVLCGAHPGQDFLMSCPAGLGWNRSFNTCDFPSNLPECPGH</sequence>
<organism evidence="3 4">
    <name type="scientific">Clytia hemisphaerica</name>
    <dbReference type="NCBI Taxonomy" id="252671"/>
    <lineage>
        <taxon>Eukaryota</taxon>
        <taxon>Metazoa</taxon>
        <taxon>Cnidaria</taxon>
        <taxon>Hydrozoa</taxon>
        <taxon>Hydroidolina</taxon>
        <taxon>Leptothecata</taxon>
        <taxon>Obeliida</taxon>
        <taxon>Clytiidae</taxon>
        <taxon>Clytia</taxon>
    </lineage>
</organism>
<dbReference type="RefSeq" id="XP_066919510.1">
    <property type="nucleotide sequence ID" value="XM_067063409.1"/>
</dbReference>
<reference evidence="3" key="1">
    <citation type="submission" date="2021-01" db="UniProtKB">
        <authorList>
            <consortium name="EnsemblMetazoa"/>
        </authorList>
    </citation>
    <scope>IDENTIFICATION</scope>
</reference>
<name>A0A7M5WVC2_9CNID</name>
<dbReference type="InterPro" id="IPR002557">
    <property type="entry name" value="Chitin-bd_dom"/>
</dbReference>
<dbReference type="SUPFAM" id="SSF57625">
    <property type="entry name" value="Invertebrate chitin-binding proteins"/>
    <property type="match status" value="1"/>
</dbReference>
<evidence type="ECO:0000259" key="2">
    <source>
        <dbReference type="PROSITE" id="PS50940"/>
    </source>
</evidence>
<evidence type="ECO:0000313" key="3">
    <source>
        <dbReference type="EnsemblMetazoa" id="CLYHEMP013677.1"/>
    </source>
</evidence>
<keyword evidence="4" id="KW-1185">Reference proteome</keyword>
<dbReference type="Gene3D" id="2.170.140.10">
    <property type="entry name" value="Chitin binding domain"/>
    <property type="match status" value="1"/>
</dbReference>
<proteinExistence type="predicted"/>
<dbReference type="SMART" id="SM00494">
    <property type="entry name" value="ChtBD2"/>
    <property type="match status" value="1"/>
</dbReference>
<dbReference type="Proteomes" id="UP000594262">
    <property type="component" value="Unplaced"/>
</dbReference>
<evidence type="ECO:0000256" key="1">
    <source>
        <dbReference type="SAM" id="SignalP"/>
    </source>
</evidence>
<dbReference type="GO" id="GO:0008061">
    <property type="term" value="F:chitin binding"/>
    <property type="evidence" value="ECO:0007669"/>
    <property type="project" value="InterPro"/>
</dbReference>
<feature type="signal peptide" evidence="1">
    <location>
        <begin position="1"/>
        <end position="18"/>
    </location>
</feature>
<dbReference type="PROSITE" id="PS50940">
    <property type="entry name" value="CHIT_BIND_II"/>
    <property type="match status" value="1"/>
</dbReference>
<evidence type="ECO:0000313" key="4">
    <source>
        <dbReference type="Proteomes" id="UP000594262"/>
    </source>
</evidence>
<dbReference type="Pfam" id="PF01607">
    <property type="entry name" value="CBM_14"/>
    <property type="match status" value="1"/>
</dbReference>
<dbReference type="AlphaFoldDB" id="A0A7M5WVC2"/>
<dbReference type="InterPro" id="IPR036508">
    <property type="entry name" value="Chitin-bd_dom_sf"/>
</dbReference>
<feature type="domain" description="Chitin-binding type-2" evidence="2">
    <location>
        <begin position="50"/>
        <end position="110"/>
    </location>
</feature>
<dbReference type="OrthoDB" id="6020543at2759"/>
<protein>
    <recommendedName>
        <fullName evidence="2">Chitin-binding type-2 domain-containing protein</fullName>
    </recommendedName>
</protein>
<keyword evidence="1" id="KW-0732">Signal</keyword>
<dbReference type="GO" id="GO:0005576">
    <property type="term" value="C:extracellular region"/>
    <property type="evidence" value="ECO:0007669"/>
    <property type="project" value="InterPro"/>
</dbReference>